<evidence type="ECO:0000313" key="1">
    <source>
        <dbReference type="EMBL" id="CAH0562857.1"/>
    </source>
</evidence>
<protein>
    <submittedName>
        <fullName evidence="1">Uncharacterized protein</fullName>
    </submittedName>
</protein>
<keyword evidence="2" id="KW-1185">Reference proteome</keyword>
<evidence type="ECO:0000313" key="2">
    <source>
        <dbReference type="Proteomes" id="UP001154078"/>
    </source>
</evidence>
<organism evidence="1 2">
    <name type="scientific">Brassicogethes aeneus</name>
    <name type="common">Rape pollen beetle</name>
    <name type="synonym">Meligethes aeneus</name>
    <dbReference type="NCBI Taxonomy" id="1431903"/>
    <lineage>
        <taxon>Eukaryota</taxon>
        <taxon>Metazoa</taxon>
        <taxon>Ecdysozoa</taxon>
        <taxon>Arthropoda</taxon>
        <taxon>Hexapoda</taxon>
        <taxon>Insecta</taxon>
        <taxon>Pterygota</taxon>
        <taxon>Neoptera</taxon>
        <taxon>Endopterygota</taxon>
        <taxon>Coleoptera</taxon>
        <taxon>Polyphaga</taxon>
        <taxon>Cucujiformia</taxon>
        <taxon>Nitidulidae</taxon>
        <taxon>Meligethinae</taxon>
        <taxon>Brassicogethes</taxon>
    </lineage>
</organism>
<dbReference type="EMBL" id="OV121139">
    <property type="protein sequence ID" value="CAH0562857.1"/>
    <property type="molecule type" value="Genomic_DNA"/>
</dbReference>
<proteinExistence type="predicted"/>
<dbReference type="AlphaFoldDB" id="A0A9P0BGU7"/>
<gene>
    <name evidence="1" type="ORF">MELIAE_LOCUS11872</name>
</gene>
<name>A0A9P0BGU7_BRAAE</name>
<accession>A0A9P0BGU7</accession>
<sequence>MSSCEDDVALESANKVQVLEFIANQISKHPEILNPTLDAIFASNLVVSEIRLGDSVTHTNPKAFVERLTTDFTKVKENFSQKNVQRDFYEAMATEKTKNISLTFKYDPQKRTSIMGQIESYLIKGTKVLKLGSSSFKLPAIKNDYCDVILNPLNVYTDQLFENIQATVQPGQPVIDIRRTKDKLFKYTKPRATALTTSPKRGLVYQHLAVIVLLEHILHTRDSEYVSFLTTHGTLEDLLTGGMFISSLPSSQNFETRANSMVSDDCFGVPLNVCYNLNLQQMRFLAQFIFSKDPVQRVNVKFHS</sequence>
<reference evidence="1" key="1">
    <citation type="submission" date="2021-12" db="EMBL/GenBank/DDBJ databases">
        <authorList>
            <person name="King R."/>
        </authorList>
    </citation>
    <scope>NUCLEOTIDE SEQUENCE</scope>
</reference>
<dbReference type="Proteomes" id="UP001154078">
    <property type="component" value="Chromosome 8"/>
</dbReference>